<feature type="compositionally biased region" description="Polar residues" evidence="1">
    <location>
        <begin position="26"/>
        <end position="37"/>
    </location>
</feature>
<reference evidence="3" key="2">
    <citation type="submission" date="2015-01" db="EMBL/GenBank/DDBJ databases">
        <title>Evolutionary Origins and Diversification of the Mycorrhizal Mutualists.</title>
        <authorList>
            <consortium name="DOE Joint Genome Institute"/>
            <consortium name="Mycorrhizal Genomics Consortium"/>
            <person name="Kohler A."/>
            <person name="Kuo A."/>
            <person name="Nagy L.G."/>
            <person name="Floudas D."/>
            <person name="Copeland A."/>
            <person name="Barry K.W."/>
            <person name="Cichocki N."/>
            <person name="Veneault-Fourrey C."/>
            <person name="LaButti K."/>
            <person name="Lindquist E.A."/>
            <person name="Lipzen A."/>
            <person name="Lundell T."/>
            <person name="Morin E."/>
            <person name="Murat C."/>
            <person name="Riley R."/>
            <person name="Ohm R."/>
            <person name="Sun H."/>
            <person name="Tunlid A."/>
            <person name="Henrissat B."/>
            <person name="Grigoriev I.V."/>
            <person name="Hibbett D.S."/>
            <person name="Martin F."/>
        </authorList>
    </citation>
    <scope>NUCLEOTIDE SEQUENCE [LARGE SCALE GENOMIC DNA]</scope>
    <source>
        <strain evidence="3">Foug A</strain>
    </source>
</reference>
<dbReference type="AlphaFoldDB" id="A0A0C3EF71"/>
<proteinExistence type="predicted"/>
<evidence type="ECO:0000313" key="2">
    <source>
        <dbReference type="EMBL" id="KIM66561.1"/>
    </source>
</evidence>
<organism evidence="2 3">
    <name type="scientific">Scleroderma citrinum Foug A</name>
    <dbReference type="NCBI Taxonomy" id="1036808"/>
    <lineage>
        <taxon>Eukaryota</taxon>
        <taxon>Fungi</taxon>
        <taxon>Dikarya</taxon>
        <taxon>Basidiomycota</taxon>
        <taxon>Agaricomycotina</taxon>
        <taxon>Agaricomycetes</taxon>
        <taxon>Agaricomycetidae</taxon>
        <taxon>Boletales</taxon>
        <taxon>Sclerodermatineae</taxon>
        <taxon>Sclerodermataceae</taxon>
        <taxon>Scleroderma</taxon>
    </lineage>
</organism>
<dbReference type="HOGENOM" id="CLU_883280_0_0_1"/>
<evidence type="ECO:0008006" key="4">
    <source>
        <dbReference type="Google" id="ProtNLM"/>
    </source>
</evidence>
<dbReference type="InParanoid" id="A0A0C3EF71"/>
<name>A0A0C3EF71_9AGAM</name>
<keyword evidence="3" id="KW-1185">Reference proteome</keyword>
<reference evidence="2 3" key="1">
    <citation type="submission" date="2014-04" db="EMBL/GenBank/DDBJ databases">
        <authorList>
            <consortium name="DOE Joint Genome Institute"/>
            <person name="Kuo A."/>
            <person name="Kohler A."/>
            <person name="Nagy L.G."/>
            <person name="Floudas D."/>
            <person name="Copeland A."/>
            <person name="Barry K.W."/>
            <person name="Cichocki N."/>
            <person name="Veneault-Fourrey C."/>
            <person name="LaButti K."/>
            <person name="Lindquist E.A."/>
            <person name="Lipzen A."/>
            <person name="Lundell T."/>
            <person name="Morin E."/>
            <person name="Murat C."/>
            <person name="Sun H."/>
            <person name="Tunlid A."/>
            <person name="Henrissat B."/>
            <person name="Grigoriev I.V."/>
            <person name="Hibbett D.S."/>
            <person name="Martin F."/>
            <person name="Nordberg H.P."/>
            <person name="Cantor M.N."/>
            <person name="Hua S.X."/>
        </authorList>
    </citation>
    <scope>NUCLEOTIDE SEQUENCE [LARGE SCALE GENOMIC DNA]</scope>
    <source>
        <strain evidence="2 3">Foug A</strain>
    </source>
</reference>
<dbReference type="OrthoDB" id="5327923at2759"/>
<evidence type="ECO:0000313" key="3">
    <source>
        <dbReference type="Proteomes" id="UP000053989"/>
    </source>
</evidence>
<gene>
    <name evidence="2" type="ORF">SCLCIDRAFT_1211325</name>
</gene>
<dbReference type="Proteomes" id="UP000053989">
    <property type="component" value="Unassembled WGS sequence"/>
</dbReference>
<evidence type="ECO:0000256" key="1">
    <source>
        <dbReference type="SAM" id="MobiDB-lite"/>
    </source>
</evidence>
<dbReference type="STRING" id="1036808.A0A0C3EF71"/>
<feature type="region of interest" description="Disordered" evidence="1">
    <location>
        <begin position="1"/>
        <end position="84"/>
    </location>
</feature>
<sequence>MDALKRSGMWQSMLAEAGRRVPEGSNIDNSSDGGTNNEDYEMSVPLDRNEEFIIPQCTDSESKPSPQLAPNLSPSGAGGDTPRAIRVDCPHVKWQSASDPSTICKHCHSTPATPRTATFQVAAKLLPQYDPHLKWEAKNYQKFPEHFFQNWNGYNLVPQLCNPVPVNAIVPQFYGYYVPEWDETDTVADDDYTDHDAYPYGKSYQSPILLLEHCGTQLDPTALSEDEREECASLVLRFNHAGWLHESVAERNMLMQKVPASATTAQCMLTPRRELSFRLIDFGWSREEERGGSTEFTTEGRIAKDMCKLDWWPPY</sequence>
<dbReference type="EMBL" id="KN822017">
    <property type="protein sequence ID" value="KIM66561.1"/>
    <property type="molecule type" value="Genomic_DNA"/>
</dbReference>
<feature type="compositionally biased region" description="Polar residues" evidence="1">
    <location>
        <begin position="57"/>
        <end position="74"/>
    </location>
</feature>
<protein>
    <recommendedName>
        <fullName evidence="4">Protein kinase domain-containing protein</fullName>
    </recommendedName>
</protein>
<accession>A0A0C3EF71</accession>